<sequence length="92" mass="10643">MMTQKFKVRRIVLIIFTKDLKFFLPCLSPNDIEKTETSSSSSSLKLYYINDSGDPYPKALCDQYCHVEIPTLIDMCDFYCYVDIPILIAICD</sequence>
<protein>
    <submittedName>
        <fullName evidence="1">Uncharacterized protein</fullName>
    </submittedName>
</protein>
<organism evidence="1 2">
    <name type="scientific">Potamilus streckersoni</name>
    <dbReference type="NCBI Taxonomy" id="2493646"/>
    <lineage>
        <taxon>Eukaryota</taxon>
        <taxon>Metazoa</taxon>
        <taxon>Spiralia</taxon>
        <taxon>Lophotrochozoa</taxon>
        <taxon>Mollusca</taxon>
        <taxon>Bivalvia</taxon>
        <taxon>Autobranchia</taxon>
        <taxon>Heteroconchia</taxon>
        <taxon>Palaeoheterodonta</taxon>
        <taxon>Unionida</taxon>
        <taxon>Unionoidea</taxon>
        <taxon>Unionidae</taxon>
        <taxon>Ambleminae</taxon>
        <taxon>Lampsilini</taxon>
        <taxon>Potamilus</taxon>
    </lineage>
</organism>
<keyword evidence="2" id="KW-1185">Reference proteome</keyword>
<reference evidence="1" key="2">
    <citation type="journal article" date="2021" name="Genome Biol. Evol.">
        <title>Developing a high-quality reference genome for a parasitic bivalve with doubly uniparental inheritance (Bivalvia: Unionida).</title>
        <authorList>
            <person name="Smith C.H."/>
        </authorList>
    </citation>
    <scope>NUCLEOTIDE SEQUENCE</scope>
    <source>
        <strain evidence="1">CHS0354</strain>
        <tissue evidence="1">Mantle</tissue>
    </source>
</reference>
<gene>
    <name evidence="1" type="ORF">CHS0354_011687</name>
</gene>
<evidence type="ECO:0000313" key="2">
    <source>
        <dbReference type="Proteomes" id="UP001195483"/>
    </source>
</evidence>
<dbReference type="AlphaFoldDB" id="A0AAE0RRI8"/>
<accession>A0AAE0RRI8</accession>
<reference evidence="1" key="1">
    <citation type="journal article" date="2021" name="Genome Biol. Evol.">
        <title>A High-Quality Reference Genome for a Parasitic Bivalve with Doubly Uniparental Inheritance (Bivalvia: Unionida).</title>
        <authorList>
            <person name="Smith C.H."/>
        </authorList>
    </citation>
    <scope>NUCLEOTIDE SEQUENCE</scope>
    <source>
        <strain evidence="1">CHS0354</strain>
    </source>
</reference>
<name>A0AAE0RRI8_9BIVA</name>
<evidence type="ECO:0000313" key="1">
    <source>
        <dbReference type="EMBL" id="KAK3578163.1"/>
    </source>
</evidence>
<proteinExistence type="predicted"/>
<dbReference type="EMBL" id="JAEAOA010000713">
    <property type="protein sequence ID" value="KAK3578163.1"/>
    <property type="molecule type" value="Genomic_DNA"/>
</dbReference>
<reference evidence="1" key="3">
    <citation type="submission" date="2023-05" db="EMBL/GenBank/DDBJ databases">
        <authorList>
            <person name="Smith C.H."/>
        </authorList>
    </citation>
    <scope>NUCLEOTIDE SEQUENCE</scope>
    <source>
        <strain evidence="1">CHS0354</strain>
        <tissue evidence="1">Mantle</tissue>
    </source>
</reference>
<dbReference type="Proteomes" id="UP001195483">
    <property type="component" value="Unassembled WGS sequence"/>
</dbReference>
<comment type="caution">
    <text evidence="1">The sequence shown here is derived from an EMBL/GenBank/DDBJ whole genome shotgun (WGS) entry which is preliminary data.</text>
</comment>